<dbReference type="PANTHER" id="PTHR34220">
    <property type="entry name" value="SENSOR HISTIDINE KINASE YPDA"/>
    <property type="match status" value="1"/>
</dbReference>
<gene>
    <name evidence="6" type="ORF">C8N24_1805</name>
</gene>
<organism evidence="6 7">
    <name type="scientific">Solirubrobacter pauli</name>
    <dbReference type="NCBI Taxonomy" id="166793"/>
    <lineage>
        <taxon>Bacteria</taxon>
        <taxon>Bacillati</taxon>
        <taxon>Actinomycetota</taxon>
        <taxon>Thermoleophilia</taxon>
        <taxon>Solirubrobacterales</taxon>
        <taxon>Solirubrobacteraceae</taxon>
        <taxon>Solirubrobacter</taxon>
    </lineage>
</organism>
<dbReference type="SUPFAM" id="SSF55781">
    <property type="entry name" value="GAF domain-like"/>
    <property type="match status" value="1"/>
</dbReference>
<dbReference type="Pfam" id="PF06580">
    <property type="entry name" value="His_kinase"/>
    <property type="match status" value="1"/>
</dbReference>
<dbReference type="InterPro" id="IPR003018">
    <property type="entry name" value="GAF"/>
</dbReference>
<evidence type="ECO:0000256" key="4">
    <source>
        <dbReference type="SAM" id="Coils"/>
    </source>
</evidence>
<dbReference type="AlphaFoldDB" id="A0A660LC51"/>
<name>A0A660LC51_9ACTN</name>
<dbReference type="InterPro" id="IPR050640">
    <property type="entry name" value="Bact_2-comp_sensor_kinase"/>
</dbReference>
<dbReference type="GO" id="GO:0016020">
    <property type="term" value="C:membrane"/>
    <property type="evidence" value="ECO:0007669"/>
    <property type="project" value="InterPro"/>
</dbReference>
<evidence type="ECO:0000256" key="1">
    <source>
        <dbReference type="ARBA" id="ARBA00000085"/>
    </source>
</evidence>
<dbReference type="Gene3D" id="3.30.565.10">
    <property type="entry name" value="Histidine kinase-like ATPase, C-terminal domain"/>
    <property type="match status" value="1"/>
</dbReference>
<keyword evidence="3" id="KW-0902">Two-component regulatory system</keyword>
<evidence type="ECO:0000313" key="7">
    <source>
        <dbReference type="Proteomes" id="UP000278962"/>
    </source>
</evidence>
<dbReference type="InterPro" id="IPR036890">
    <property type="entry name" value="HATPase_C_sf"/>
</dbReference>
<evidence type="ECO:0000313" key="6">
    <source>
        <dbReference type="EMBL" id="RKQ91966.1"/>
    </source>
</evidence>
<keyword evidence="7" id="KW-1185">Reference proteome</keyword>
<dbReference type="EC" id="2.7.13.3" evidence="2"/>
<comment type="caution">
    <text evidence="6">The sequence shown here is derived from an EMBL/GenBank/DDBJ whole genome shotgun (WGS) entry which is preliminary data.</text>
</comment>
<proteinExistence type="predicted"/>
<evidence type="ECO:0000259" key="5">
    <source>
        <dbReference type="SMART" id="SM00065"/>
    </source>
</evidence>
<reference evidence="6 7" key="1">
    <citation type="submission" date="2018-10" db="EMBL/GenBank/DDBJ databases">
        <title>Genomic Encyclopedia of Archaeal and Bacterial Type Strains, Phase II (KMG-II): from individual species to whole genera.</title>
        <authorList>
            <person name="Goeker M."/>
        </authorList>
    </citation>
    <scope>NUCLEOTIDE SEQUENCE [LARGE SCALE GENOMIC DNA]</scope>
    <source>
        <strain evidence="6 7">DSM 14954</strain>
    </source>
</reference>
<dbReference type="PRINTS" id="PR00344">
    <property type="entry name" value="BCTRLSENSOR"/>
</dbReference>
<feature type="domain" description="GAF" evidence="5">
    <location>
        <begin position="4"/>
        <end position="171"/>
    </location>
</feature>
<comment type="catalytic activity">
    <reaction evidence="1">
        <text>ATP + protein L-histidine = ADP + protein N-phospho-L-histidine.</text>
        <dbReference type="EC" id="2.7.13.3"/>
    </reaction>
</comment>
<dbReference type="Pfam" id="PF02518">
    <property type="entry name" value="HATPase_c"/>
    <property type="match status" value="1"/>
</dbReference>
<dbReference type="InterPro" id="IPR004358">
    <property type="entry name" value="Sig_transdc_His_kin-like_C"/>
</dbReference>
<keyword evidence="4" id="KW-0175">Coiled coil</keyword>
<accession>A0A660LC51</accession>
<dbReference type="EMBL" id="RBIL01000001">
    <property type="protein sequence ID" value="RKQ91966.1"/>
    <property type="molecule type" value="Genomic_DNA"/>
</dbReference>
<evidence type="ECO:0000256" key="3">
    <source>
        <dbReference type="ARBA" id="ARBA00023012"/>
    </source>
</evidence>
<sequence>MDVLLGVVLGVVLAASAFAVSRLAAPRRVLAPGEEGVRAALHAAAATLPHLRKGLTRESAGKAIGHLHALTQAEGVLIDDGETVLAADGLPAKEDLGWLPDSERVEVVHGPSPFGNTVIAPLLVGGERIGRLAAFYGPERRLRPEDTRVVSEVAALVSAQVELSALAEQEERLAQAELRALRAQISPHFIYNALAAVANSIHTKPEEARELLTEFAEFTRYAFRGNRSYVTLADELHYVEKYLRLEQARFGDRLQVRVSVAPEVLTAVVPVLSMQPLVENAVRHGVEKAVGPCRVEILGADLDTDVELTVRDGGAGMSAEAASAALAGRGEGIGLANVHARLQSTFGPEYGLEVESTPGEGTVVKMLVPKFRAGVRAA</sequence>
<evidence type="ECO:0000256" key="2">
    <source>
        <dbReference type="ARBA" id="ARBA00012438"/>
    </source>
</evidence>
<dbReference type="SMART" id="SM00065">
    <property type="entry name" value="GAF"/>
    <property type="match status" value="1"/>
</dbReference>
<protein>
    <recommendedName>
        <fullName evidence="2">histidine kinase</fullName>
        <ecNumber evidence="2">2.7.13.3</ecNumber>
    </recommendedName>
</protein>
<dbReference type="InterPro" id="IPR010559">
    <property type="entry name" value="Sig_transdc_His_kin_internal"/>
</dbReference>
<dbReference type="Proteomes" id="UP000278962">
    <property type="component" value="Unassembled WGS sequence"/>
</dbReference>
<keyword evidence="6" id="KW-0418">Kinase</keyword>
<dbReference type="OrthoDB" id="2514702at2"/>
<dbReference type="GO" id="GO:0000155">
    <property type="term" value="F:phosphorelay sensor kinase activity"/>
    <property type="evidence" value="ECO:0007669"/>
    <property type="project" value="InterPro"/>
</dbReference>
<dbReference type="InterPro" id="IPR003594">
    <property type="entry name" value="HATPase_dom"/>
</dbReference>
<dbReference type="SUPFAM" id="SSF55874">
    <property type="entry name" value="ATPase domain of HSP90 chaperone/DNA topoisomerase II/histidine kinase"/>
    <property type="match status" value="1"/>
</dbReference>
<keyword evidence="6" id="KW-0808">Transferase</keyword>
<dbReference type="RefSeq" id="WP_147447706.1">
    <property type="nucleotide sequence ID" value="NZ_RBIL01000001.1"/>
</dbReference>
<feature type="coiled-coil region" evidence="4">
    <location>
        <begin position="159"/>
        <end position="186"/>
    </location>
</feature>
<dbReference type="PANTHER" id="PTHR34220:SF7">
    <property type="entry name" value="SENSOR HISTIDINE KINASE YPDA"/>
    <property type="match status" value="1"/>
</dbReference>